<dbReference type="SUPFAM" id="SSF46785">
    <property type="entry name" value="Winged helix' DNA-binding domain"/>
    <property type="match status" value="1"/>
</dbReference>
<protein>
    <recommendedName>
        <fullName evidence="4">HTH gntR-type domain-containing protein</fullName>
    </recommendedName>
</protein>
<organism evidence="5 6">
    <name type="scientific">Wenjunlia tyrosinilytica</name>
    <dbReference type="NCBI Taxonomy" id="1544741"/>
    <lineage>
        <taxon>Bacteria</taxon>
        <taxon>Bacillati</taxon>
        <taxon>Actinomycetota</taxon>
        <taxon>Actinomycetes</taxon>
        <taxon>Kitasatosporales</taxon>
        <taxon>Streptomycetaceae</taxon>
        <taxon>Wenjunlia</taxon>
    </lineage>
</organism>
<dbReference type="SUPFAM" id="SSF64288">
    <property type="entry name" value="Chorismate lyase-like"/>
    <property type="match status" value="1"/>
</dbReference>
<dbReference type="InterPro" id="IPR050679">
    <property type="entry name" value="Bact_HTH_transcr_reg"/>
</dbReference>
<dbReference type="GO" id="GO:0003700">
    <property type="term" value="F:DNA-binding transcription factor activity"/>
    <property type="evidence" value="ECO:0007669"/>
    <property type="project" value="InterPro"/>
</dbReference>
<keyword evidence="1" id="KW-0805">Transcription regulation</keyword>
<keyword evidence="2" id="KW-0238">DNA-binding</keyword>
<dbReference type="InterPro" id="IPR000524">
    <property type="entry name" value="Tscrpt_reg_HTH_GntR"/>
</dbReference>
<keyword evidence="6" id="KW-1185">Reference proteome</keyword>
<dbReference type="Proteomes" id="UP000641932">
    <property type="component" value="Unassembled WGS sequence"/>
</dbReference>
<dbReference type="PRINTS" id="PR00035">
    <property type="entry name" value="HTHGNTR"/>
</dbReference>
<dbReference type="SMART" id="SM00345">
    <property type="entry name" value="HTH_GNTR"/>
    <property type="match status" value="1"/>
</dbReference>
<evidence type="ECO:0000256" key="1">
    <source>
        <dbReference type="ARBA" id="ARBA00023015"/>
    </source>
</evidence>
<dbReference type="PANTHER" id="PTHR44846">
    <property type="entry name" value="MANNOSYL-D-GLYCERATE TRANSPORT/METABOLISM SYSTEM REPRESSOR MNGR-RELATED"/>
    <property type="match status" value="1"/>
</dbReference>
<dbReference type="InterPro" id="IPR036390">
    <property type="entry name" value="WH_DNA-bd_sf"/>
</dbReference>
<comment type="caution">
    <text evidence="5">The sequence shown here is derived from an EMBL/GenBank/DDBJ whole genome shotgun (WGS) entry which is preliminary data.</text>
</comment>
<gene>
    <name evidence="5" type="ORF">GCM10012280_37650</name>
</gene>
<dbReference type="Gene3D" id="1.10.10.10">
    <property type="entry name" value="Winged helix-like DNA-binding domain superfamily/Winged helix DNA-binding domain"/>
    <property type="match status" value="1"/>
</dbReference>
<dbReference type="Pfam" id="PF00392">
    <property type="entry name" value="GntR"/>
    <property type="match status" value="1"/>
</dbReference>
<sequence>MSGLDVRRPQAGQRYRAISESLWTEIRNGQIPPGGRLPSERTLATRYGVHRLTVRRALQELKGQGLVYADRRGTFARERTALASVDRMAEAPAQDGFPGGIALRESDTPRVAWFGFAPAAEEHRTLLGVEAGARVLAHHHEVVEGDRVVQVATSAFGSAVVAEVPHLLRESIAAAAGREPDVRDAYRWMRDAGLRPRRRDSVTVRNARSEGEGGAGVEGPVMVVYRVVRDQYGRSLATTRFEIAADRAELVYG</sequence>
<name>A0A918DY49_9ACTN</name>
<evidence type="ECO:0000259" key="4">
    <source>
        <dbReference type="PROSITE" id="PS50949"/>
    </source>
</evidence>
<dbReference type="RefSeq" id="WP_189132881.1">
    <property type="nucleotide sequence ID" value="NZ_BMMS01000015.1"/>
</dbReference>
<dbReference type="PANTHER" id="PTHR44846:SF17">
    <property type="entry name" value="GNTR-FAMILY TRANSCRIPTIONAL REGULATOR"/>
    <property type="match status" value="1"/>
</dbReference>
<evidence type="ECO:0000256" key="2">
    <source>
        <dbReference type="ARBA" id="ARBA00023125"/>
    </source>
</evidence>
<evidence type="ECO:0000313" key="5">
    <source>
        <dbReference type="EMBL" id="GGO90945.1"/>
    </source>
</evidence>
<dbReference type="Gene3D" id="3.40.1410.10">
    <property type="entry name" value="Chorismate lyase-like"/>
    <property type="match status" value="1"/>
</dbReference>
<feature type="domain" description="HTH gntR-type" evidence="4">
    <location>
        <begin position="12"/>
        <end position="79"/>
    </location>
</feature>
<dbReference type="EMBL" id="BMMS01000015">
    <property type="protein sequence ID" value="GGO90945.1"/>
    <property type="molecule type" value="Genomic_DNA"/>
</dbReference>
<dbReference type="GO" id="GO:0045892">
    <property type="term" value="P:negative regulation of DNA-templated transcription"/>
    <property type="evidence" value="ECO:0007669"/>
    <property type="project" value="TreeGrafter"/>
</dbReference>
<dbReference type="GO" id="GO:0003677">
    <property type="term" value="F:DNA binding"/>
    <property type="evidence" value="ECO:0007669"/>
    <property type="project" value="UniProtKB-KW"/>
</dbReference>
<accession>A0A918DY49</accession>
<dbReference type="InterPro" id="IPR028978">
    <property type="entry name" value="Chorismate_lyase_/UTRA_dom_sf"/>
</dbReference>
<proteinExistence type="predicted"/>
<reference evidence="5" key="1">
    <citation type="journal article" date="2014" name="Int. J. Syst. Evol. Microbiol.">
        <title>Complete genome sequence of Corynebacterium casei LMG S-19264T (=DSM 44701T), isolated from a smear-ripened cheese.</title>
        <authorList>
            <consortium name="US DOE Joint Genome Institute (JGI-PGF)"/>
            <person name="Walter F."/>
            <person name="Albersmeier A."/>
            <person name="Kalinowski J."/>
            <person name="Ruckert C."/>
        </authorList>
    </citation>
    <scope>NUCLEOTIDE SEQUENCE</scope>
    <source>
        <strain evidence="5">CGMCC 4.7201</strain>
    </source>
</reference>
<keyword evidence="3" id="KW-0804">Transcription</keyword>
<evidence type="ECO:0000256" key="3">
    <source>
        <dbReference type="ARBA" id="ARBA00023163"/>
    </source>
</evidence>
<dbReference type="AlphaFoldDB" id="A0A918DY49"/>
<dbReference type="CDD" id="cd07377">
    <property type="entry name" value="WHTH_GntR"/>
    <property type="match status" value="1"/>
</dbReference>
<evidence type="ECO:0000313" key="6">
    <source>
        <dbReference type="Proteomes" id="UP000641932"/>
    </source>
</evidence>
<dbReference type="PROSITE" id="PS50949">
    <property type="entry name" value="HTH_GNTR"/>
    <property type="match status" value="1"/>
</dbReference>
<reference evidence="5" key="2">
    <citation type="submission" date="2020-09" db="EMBL/GenBank/DDBJ databases">
        <authorList>
            <person name="Sun Q."/>
            <person name="Zhou Y."/>
        </authorList>
    </citation>
    <scope>NUCLEOTIDE SEQUENCE</scope>
    <source>
        <strain evidence="5">CGMCC 4.7201</strain>
    </source>
</reference>
<dbReference type="InterPro" id="IPR036388">
    <property type="entry name" value="WH-like_DNA-bd_sf"/>
</dbReference>